<name>V4HT24_PSEL2</name>
<dbReference type="AlphaFoldDB" id="V4HT24"/>
<evidence type="ECO:0000256" key="1">
    <source>
        <dbReference type="ARBA" id="ARBA00022603"/>
    </source>
</evidence>
<feature type="domain" description="Methyltransferase type 11" evidence="3">
    <location>
        <begin position="46"/>
        <end position="131"/>
    </location>
</feature>
<evidence type="ECO:0000313" key="5">
    <source>
        <dbReference type="Proteomes" id="UP000017820"/>
    </source>
</evidence>
<dbReference type="PANTHER" id="PTHR13090">
    <property type="entry name" value="ARGININE-HYDROXYLASE NDUFAF5, MITOCHONDRIAL"/>
    <property type="match status" value="1"/>
</dbReference>
<dbReference type="Pfam" id="PF08241">
    <property type="entry name" value="Methyltransf_11"/>
    <property type="match status" value="1"/>
</dbReference>
<dbReference type="InterPro" id="IPR050602">
    <property type="entry name" value="Malonyl-ACP_OMT"/>
</dbReference>
<organism evidence="4 5">
    <name type="scientific">Pseudoalteromonas luteoviolacea (strain 2ta16)</name>
    <dbReference type="NCBI Taxonomy" id="1353533"/>
    <lineage>
        <taxon>Bacteria</taxon>
        <taxon>Pseudomonadati</taxon>
        <taxon>Pseudomonadota</taxon>
        <taxon>Gammaproteobacteria</taxon>
        <taxon>Alteromonadales</taxon>
        <taxon>Pseudoalteromonadaceae</taxon>
        <taxon>Pseudoalteromonas</taxon>
    </lineage>
</organism>
<dbReference type="InterPro" id="IPR029063">
    <property type="entry name" value="SAM-dependent_MTases_sf"/>
</dbReference>
<protein>
    <submittedName>
        <fullName evidence="4">Methyltransferase domain protein</fullName>
    </submittedName>
</protein>
<dbReference type="PANTHER" id="PTHR13090:SF1">
    <property type="entry name" value="ARGININE-HYDROXYLASE NDUFAF5, MITOCHONDRIAL"/>
    <property type="match status" value="1"/>
</dbReference>
<evidence type="ECO:0000256" key="2">
    <source>
        <dbReference type="ARBA" id="ARBA00022679"/>
    </source>
</evidence>
<gene>
    <name evidence="4" type="ORF">PL2TA16_01476</name>
</gene>
<evidence type="ECO:0000313" key="4">
    <source>
        <dbReference type="EMBL" id="ESP91084.1"/>
    </source>
</evidence>
<keyword evidence="1 4" id="KW-0489">Methyltransferase</keyword>
<proteinExistence type="predicted"/>
<evidence type="ECO:0000259" key="3">
    <source>
        <dbReference type="Pfam" id="PF08241"/>
    </source>
</evidence>
<dbReference type="Proteomes" id="UP000017820">
    <property type="component" value="Unassembled WGS sequence"/>
</dbReference>
<dbReference type="InterPro" id="IPR013216">
    <property type="entry name" value="Methyltransf_11"/>
</dbReference>
<dbReference type="GO" id="GO:0008757">
    <property type="term" value="F:S-adenosylmethionine-dependent methyltransferase activity"/>
    <property type="evidence" value="ECO:0007669"/>
    <property type="project" value="InterPro"/>
</dbReference>
<sequence>MSAMLKLNIADKFSRASAQYIKHANVQQRSAEILFASLNRRYNTMLDLGAGPMQHHGVLSQKCDTLVALDLSEEMLKQGPASAMKVCADMDALPLQAESVECVFSNFAMQWSSDLPTLFNRLNTVLKAGGSAHLSIVIDGSLREIAKAWQGVDGHCHVNQFTPFEDILQIARQAGFSIRSMSKRCLVDIYDTPREALKSVKSIGANQLNNTDARRGLVGKKSYQSLLASYPLVDGFAHVSYEVAFLELLKR</sequence>
<dbReference type="SUPFAM" id="SSF53335">
    <property type="entry name" value="S-adenosyl-L-methionine-dependent methyltransferases"/>
    <property type="match status" value="1"/>
</dbReference>
<dbReference type="Gene3D" id="3.40.50.150">
    <property type="entry name" value="Vaccinia Virus protein VP39"/>
    <property type="match status" value="1"/>
</dbReference>
<dbReference type="GO" id="GO:0032259">
    <property type="term" value="P:methylation"/>
    <property type="evidence" value="ECO:0007669"/>
    <property type="project" value="UniProtKB-KW"/>
</dbReference>
<dbReference type="PATRIC" id="fig|1353533.3.peg.4899"/>
<dbReference type="RefSeq" id="WP_023401730.1">
    <property type="nucleotide sequence ID" value="NZ_AUSV01000133.1"/>
</dbReference>
<comment type="caution">
    <text evidence="4">The sequence shown here is derived from an EMBL/GenBank/DDBJ whole genome shotgun (WGS) entry which is preliminary data.</text>
</comment>
<accession>V4HT24</accession>
<reference evidence="4 5" key="1">
    <citation type="submission" date="2013-07" db="EMBL/GenBank/DDBJ databases">
        <title>Draft genome sequence of Pseudoalteromonas luteoviolacea 2ta16.</title>
        <authorList>
            <person name="Allen E.E."/>
            <person name="Azam F."/>
            <person name="Podell S."/>
        </authorList>
    </citation>
    <scope>NUCLEOTIDE SEQUENCE [LARGE SCALE GENOMIC DNA]</scope>
    <source>
        <strain evidence="4 5">2ta16</strain>
    </source>
</reference>
<dbReference type="EMBL" id="AUSV01000133">
    <property type="protein sequence ID" value="ESP91084.1"/>
    <property type="molecule type" value="Genomic_DNA"/>
</dbReference>
<keyword evidence="2 4" id="KW-0808">Transferase</keyword>